<evidence type="ECO:0000256" key="6">
    <source>
        <dbReference type="ARBA" id="ARBA00023170"/>
    </source>
</evidence>
<evidence type="ECO:0000256" key="1">
    <source>
        <dbReference type="ARBA" id="ARBA00004141"/>
    </source>
</evidence>
<dbReference type="SUPFAM" id="SSF81321">
    <property type="entry name" value="Family A G protein-coupled receptor-like"/>
    <property type="match status" value="1"/>
</dbReference>
<feature type="transmembrane region" description="Helical" evidence="8">
    <location>
        <begin position="12"/>
        <end position="32"/>
    </location>
</feature>
<reference evidence="10" key="1">
    <citation type="submission" date="2021-02" db="EMBL/GenBank/DDBJ databases">
        <authorList>
            <person name="Nowell W R."/>
        </authorList>
    </citation>
    <scope>NUCLEOTIDE SEQUENCE</scope>
</reference>
<evidence type="ECO:0000256" key="2">
    <source>
        <dbReference type="ARBA" id="ARBA00022692"/>
    </source>
</evidence>
<dbReference type="GO" id="GO:0004930">
    <property type="term" value="F:G protein-coupled receptor activity"/>
    <property type="evidence" value="ECO:0007669"/>
    <property type="project" value="UniProtKB-KW"/>
</dbReference>
<comment type="caution">
    <text evidence="10">The sequence shown here is derived from an EMBL/GenBank/DDBJ whole genome shotgun (WGS) entry which is preliminary data.</text>
</comment>
<keyword evidence="5 8" id="KW-0472">Membrane</keyword>
<evidence type="ECO:0000256" key="3">
    <source>
        <dbReference type="ARBA" id="ARBA00022989"/>
    </source>
</evidence>
<dbReference type="GO" id="GO:0005886">
    <property type="term" value="C:plasma membrane"/>
    <property type="evidence" value="ECO:0007669"/>
    <property type="project" value="TreeGrafter"/>
</dbReference>
<feature type="transmembrane region" description="Helical" evidence="8">
    <location>
        <begin position="124"/>
        <end position="144"/>
    </location>
</feature>
<evidence type="ECO:0000256" key="5">
    <source>
        <dbReference type="ARBA" id="ARBA00023136"/>
    </source>
</evidence>
<evidence type="ECO:0000256" key="7">
    <source>
        <dbReference type="ARBA" id="ARBA00023224"/>
    </source>
</evidence>
<dbReference type="Proteomes" id="UP000663845">
    <property type="component" value="Unassembled WGS sequence"/>
</dbReference>
<gene>
    <name evidence="10" type="ORF">JYZ213_LOCUS8644</name>
</gene>
<comment type="subcellular location">
    <subcellularLocation>
        <location evidence="1">Membrane</location>
        <topology evidence="1">Multi-pass membrane protein</topology>
    </subcellularLocation>
</comment>
<dbReference type="Pfam" id="PF00001">
    <property type="entry name" value="7tm_1"/>
    <property type="match status" value="1"/>
</dbReference>
<evidence type="ECO:0000256" key="8">
    <source>
        <dbReference type="SAM" id="Phobius"/>
    </source>
</evidence>
<dbReference type="AlphaFoldDB" id="A0A813X5Z3"/>
<organism evidence="10 11">
    <name type="scientific">Adineta steineri</name>
    <dbReference type="NCBI Taxonomy" id="433720"/>
    <lineage>
        <taxon>Eukaryota</taxon>
        <taxon>Metazoa</taxon>
        <taxon>Spiralia</taxon>
        <taxon>Gnathifera</taxon>
        <taxon>Rotifera</taxon>
        <taxon>Eurotatoria</taxon>
        <taxon>Bdelloidea</taxon>
        <taxon>Adinetida</taxon>
        <taxon>Adinetidae</taxon>
        <taxon>Adineta</taxon>
    </lineage>
</organism>
<keyword evidence="4" id="KW-0297">G-protein coupled receptor</keyword>
<evidence type="ECO:0000313" key="11">
    <source>
        <dbReference type="Proteomes" id="UP000663845"/>
    </source>
</evidence>
<sequence length="326" mass="37536">MASSLALTTGLYGYGLSYTLGFVGHTCSLITFSSKNLRQTSTGLLFIFLTFANILYQLITIRDFITLYLLIPTIPSVELCRFCTFIRNFSTFTSAWLLVFIAIDRFIRARFPLKQIRLCTCKTGFYSFIIVCICSTIFTCHVLQSEFIYSDVKSNTCGPSRSPITSYSNFYFNIWPILQVIITYFIPSCLMIISVVSIYSKVRSQRNIVRRGKNEKIQQHMLILMISSVTCFAVCTLSYSIHRVVYSRTGVTSATVDQIAVLTVFYNLNFCLTFYIHCLASKLFRQTFIKQIYICIRNQNRQQINNHIHPLVTITRPAARRTTWQI</sequence>
<evidence type="ECO:0000313" key="10">
    <source>
        <dbReference type="EMBL" id="CAF0865106.1"/>
    </source>
</evidence>
<accession>A0A813X5Z3</accession>
<dbReference type="InterPro" id="IPR017452">
    <property type="entry name" value="GPCR_Rhodpsn_7TM"/>
</dbReference>
<evidence type="ECO:0000259" key="9">
    <source>
        <dbReference type="PROSITE" id="PS50262"/>
    </source>
</evidence>
<name>A0A813X5Z3_9BILA</name>
<dbReference type="PANTHER" id="PTHR24243">
    <property type="entry name" value="G-PROTEIN COUPLED RECEPTOR"/>
    <property type="match status" value="1"/>
</dbReference>
<feature type="transmembrane region" description="Helical" evidence="8">
    <location>
        <begin position="85"/>
        <end position="103"/>
    </location>
</feature>
<evidence type="ECO:0000256" key="4">
    <source>
        <dbReference type="ARBA" id="ARBA00023040"/>
    </source>
</evidence>
<feature type="transmembrane region" description="Helical" evidence="8">
    <location>
        <begin position="221"/>
        <end position="239"/>
    </location>
</feature>
<dbReference type="InterPro" id="IPR000276">
    <property type="entry name" value="GPCR_Rhodpsn"/>
</dbReference>
<keyword evidence="3 8" id="KW-1133">Transmembrane helix</keyword>
<protein>
    <recommendedName>
        <fullName evidence="9">G-protein coupled receptors family 1 profile domain-containing protein</fullName>
    </recommendedName>
</protein>
<dbReference type="PRINTS" id="PR00237">
    <property type="entry name" value="GPCRRHODOPSN"/>
</dbReference>
<keyword evidence="2 8" id="KW-0812">Transmembrane</keyword>
<dbReference type="EMBL" id="CAJNOG010000059">
    <property type="protein sequence ID" value="CAF0865106.1"/>
    <property type="molecule type" value="Genomic_DNA"/>
</dbReference>
<dbReference type="PANTHER" id="PTHR24243:SF233">
    <property type="entry name" value="THYROTROPIN-RELEASING HORMONE RECEPTOR"/>
    <property type="match status" value="1"/>
</dbReference>
<proteinExistence type="predicted"/>
<keyword evidence="6" id="KW-0675">Receptor</keyword>
<feature type="transmembrane region" description="Helical" evidence="8">
    <location>
        <begin position="259"/>
        <end position="280"/>
    </location>
</feature>
<feature type="domain" description="G-protein coupled receptors family 1 profile" evidence="9">
    <location>
        <begin position="24"/>
        <end position="277"/>
    </location>
</feature>
<dbReference type="PROSITE" id="PS50262">
    <property type="entry name" value="G_PROTEIN_RECEP_F1_2"/>
    <property type="match status" value="1"/>
</dbReference>
<keyword evidence="7" id="KW-0807">Transducer</keyword>
<feature type="transmembrane region" description="Helical" evidence="8">
    <location>
        <begin position="177"/>
        <end position="200"/>
    </location>
</feature>
<dbReference type="Gene3D" id="1.20.1070.10">
    <property type="entry name" value="Rhodopsin 7-helix transmembrane proteins"/>
    <property type="match status" value="1"/>
</dbReference>
<feature type="transmembrane region" description="Helical" evidence="8">
    <location>
        <begin position="44"/>
        <end position="65"/>
    </location>
</feature>